<evidence type="ECO:0000313" key="3">
    <source>
        <dbReference type="Proteomes" id="UP000727407"/>
    </source>
</evidence>
<evidence type="ECO:0000256" key="1">
    <source>
        <dbReference type="SAM" id="MobiDB-lite"/>
    </source>
</evidence>
<dbReference type="EMBL" id="QNUK01000933">
    <property type="protein sequence ID" value="KAF5888706.1"/>
    <property type="molecule type" value="Genomic_DNA"/>
</dbReference>
<reference evidence="2" key="1">
    <citation type="submission" date="2020-07" db="EMBL/GenBank/DDBJ databases">
        <title>Clarias magur genome sequencing, assembly and annotation.</title>
        <authorList>
            <person name="Kushwaha B."/>
            <person name="Kumar R."/>
            <person name="Das P."/>
            <person name="Joshi C.G."/>
            <person name="Kumar D."/>
            <person name="Nagpure N.S."/>
            <person name="Pandey M."/>
            <person name="Agarwal S."/>
            <person name="Srivastava S."/>
            <person name="Singh M."/>
            <person name="Sahoo L."/>
            <person name="Jayasankar P."/>
            <person name="Meher P.K."/>
            <person name="Koringa P.G."/>
            <person name="Iquebal M.A."/>
            <person name="Das S.P."/>
            <person name="Bit A."/>
            <person name="Patnaik S."/>
            <person name="Patel N."/>
            <person name="Shah T.M."/>
            <person name="Hinsu A."/>
            <person name="Jena J.K."/>
        </authorList>
    </citation>
    <scope>NUCLEOTIDE SEQUENCE</scope>
    <source>
        <strain evidence="2">CIFAMagur01</strain>
        <tissue evidence="2">Testis</tissue>
    </source>
</reference>
<gene>
    <name evidence="2" type="ORF">DAT39_021586</name>
</gene>
<organism evidence="2 3">
    <name type="scientific">Clarias magur</name>
    <name type="common">Asian catfish</name>
    <name type="synonym">Macropteronotus magur</name>
    <dbReference type="NCBI Taxonomy" id="1594786"/>
    <lineage>
        <taxon>Eukaryota</taxon>
        <taxon>Metazoa</taxon>
        <taxon>Chordata</taxon>
        <taxon>Craniata</taxon>
        <taxon>Vertebrata</taxon>
        <taxon>Euteleostomi</taxon>
        <taxon>Actinopterygii</taxon>
        <taxon>Neopterygii</taxon>
        <taxon>Teleostei</taxon>
        <taxon>Ostariophysi</taxon>
        <taxon>Siluriformes</taxon>
        <taxon>Clariidae</taxon>
        <taxon>Clarias</taxon>
    </lineage>
</organism>
<comment type="caution">
    <text evidence="2">The sequence shown here is derived from an EMBL/GenBank/DDBJ whole genome shotgun (WGS) entry which is preliminary data.</text>
</comment>
<accession>A0A8J4WQE4</accession>
<keyword evidence="3" id="KW-1185">Reference proteome</keyword>
<dbReference type="AlphaFoldDB" id="A0A8J4WQE4"/>
<sequence>MPNPLSTEAAGGGFSRGSSGRQTLSPPSPPPQLIHNVHRGAALYMLQTVYSRNTTRSLLCLGDKLQNRRSQGFSFN</sequence>
<dbReference type="Proteomes" id="UP000727407">
    <property type="component" value="Unassembled WGS sequence"/>
</dbReference>
<evidence type="ECO:0000313" key="2">
    <source>
        <dbReference type="EMBL" id="KAF5888706.1"/>
    </source>
</evidence>
<name>A0A8J4WQE4_CLAMG</name>
<proteinExistence type="predicted"/>
<feature type="region of interest" description="Disordered" evidence="1">
    <location>
        <begin position="1"/>
        <end position="34"/>
    </location>
</feature>
<protein>
    <submittedName>
        <fullName evidence="2">Uncharacterized protein</fullName>
    </submittedName>
</protein>